<dbReference type="InterPro" id="IPR033932">
    <property type="entry name" value="YtcJ-like"/>
</dbReference>
<dbReference type="STRING" id="545619.SAMN04489860_0526"/>
<gene>
    <name evidence="6" type="ORF">SAMN04489860_0526</name>
</gene>
<name>A0A1H1NG78_9CELL</name>
<dbReference type="Pfam" id="PF22039">
    <property type="entry name" value="HUTI_composite_bact"/>
    <property type="match status" value="1"/>
</dbReference>
<keyword evidence="7" id="KW-1185">Reference proteome</keyword>
<dbReference type="SUPFAM" id="SSF51338">
    <property type="entry name" value="Composite domain of metallo-dependent hydrolases"/>
    <property type="match status" value="1"/>
</dbReference>
<organism evidence="6 7">
    <name type="scientific">Paraoerskovia marina</name>
    <dbReference type="NCBI Taxonomy" id="545619"/>
    <lineage>
        <taxon>Bacteria</taxon>
        <taxon>Bacillati</taxon>
        <taxon>Actinomycetota</taxon>
        <taxon>Actinomycetes</taxon>
        <taxon>Micrococcales</taxon>
        <taxon>Cellulomonadaceae</taxon>
        <taxon>Paraoerskovia</taxon>
    </lineage>
</organism>
<evidence type="ECO:0000259" key="4">
    <source>
        <dbReference type="Pfam" id="PF07969"/>
    </source>
</evidence>
<evidence type="ECO:0000256" key="1">
    <source>
        <dbReference type="ARBA" id="ARBA00022723"/>
    </source>
</evidence>
<evidence type="ECO:0000313" key="6">
    <source>
        <dbReference type="EMBL" id="SDR97993.1"/>
    </source>
</evidence>
<dbReference type="AlphaFoldDB" id="A0A1H1NG78"/>
<evidence type="ECO:0000256" key="2">
    <source>
        <dbReference type="ARBA" id="ARBA00022801"/>
    </source>
</evidence>
<dbReference type="InterPro" id="IPR032466">
    <property type="entry name" value="Metal_Hydrolase"/>
</dbReference>
<dbReference type="eggNOG" id="COG1574">
    <property type="taxonomic scope" value="Bacteria"/>
</dbReference>
<dbReference type="CDD" id="cd01300">
    <property type="entry name" value="YtcJ_like"/>
    <property type="match status" value="1"/>
</dbReference>
<protein>
    <submittedName>
        <fullName evidence="6">Uncharacterized protein</fullName>
    </submittedName>
</protein>
<evidence type="ECO:0000259" key="5">
    <source>
        <dbReference type="Pfam" id="PF22039"/>
    </source>
</evidence>
<reference evidence="6 7" key="1">
    <citation type="submission" date="2016-10" db="EMBL/GenBank/DDBJ databases">
        <authorList>
            <person name="de Groot N.N."/>
        </authorList>
    </citation>
    <scope>NUCLEOTIDE SEQUENCE [LARGE SCALE GENOMIC DNA]</scope>
    <source>
        <strain evidence="6 7">DSM 22126</strain>
    </source>
</reference>
<proteinExistence type="predicted"/>
<dbReference type="InterPro" id="IPR011059">
    <property type="entry name" value="Metal-dep_hydrolase_composite"/>
</dbReference>
<dbReference type="InterPro" id="IPR013108">
    <property type="entry name" value="Amidohydro_3"/>
</dbReference>
<dbReference type="GO" id="GO:0046872">
    <property type="term" value="F:metal ion binding"/>
    <property type="evidence" value="ECO:0007669"/>
    <property type="project" value="UniProtKB-KW"/>
</dbReference>
<dbReference type="Pfam" id="PF07969">
    <property type="entry name" value="Amidohydro_3"/>
    <property type="match status" value="1"/>
</dbReference>
<keyword evidence="3" id="KW-0862">Zinc</keyword>
<keyword evidence="2" id="KW-0378">Hydrolase</keyword>
<sequence length="536" mass="57639">MGAPELILINASVVTVDDAGSTAEAVAVADGKIVAVGTTDEIRALADESTEVLDLAGKTVVPGFIDPHSHITAGAPYIKHAALHTPPVGDTRTVQDILRKLGEARDRNNAQPGDWILGWGYYPDEMDDGGKITAAIIDEEFSDYRVALIHISNHGAVVNGKVLELLEYTAETPDPDGGTIIRTEGSQDPSGEIWEQAFFPLMFQLPPAGEEELRAMAAEYARWGYTVAQDGAADMSAVNLVRESATANPLPIDVKSLVFFPDLQKAIDAKIIGTEVGGHSVHGTKLILDGSPQGRTANVTEEYVTGGPSGETHWHGIAVIDQDETNSLVELAYRNGVQVFAHCNGDASVDQLLTAHRAAVEAGAEAPGRTVPIHSQVMRLDQLDDYVAEDFEPSMFTIHTWIFGDTHVKNFGEERAFGISPMRSAIDKGLHPTNHSDFPVTPMNPLQLMWTAVVRRSTGGTVIGEAQRITPLEALQALTINAAYEYREEAVRGSIEIGKKADFAVLDANPIEADADAIKDIAVVRTIKDGRTVFEA</sequence>
<evidence type="ECO:0000256" key="3">
    <source>
        <dbReference type="ARBA" id="ARBA00022833"/>
    </source>
</evidence>
<dbReference type="RefSeq" id="WP_172828986.1">
    <property type="nucleotide sequence ID" value="NZ_LT629776.1"/>
</dbReference>
<evidence type="ECO:0000313" key="7">
    <source>
        <dbReference type="Proteomes" id="UP000185663"/>
    </source>
</evidence>
<dbReference type="Gene3D" id="3.20.20.140">
    <property type="entry name" value="Metal-dependent hydrolases"/>
    <property type="match status" value="1"/>
</dbReference>
<dbReference type="GO" id="GO:0016810">
    <property type="term" value="F:hydrolase activity, acting on carbon-nitrogen (but not peptide) bonds"/>
    <property type="evidence" value="ECO:0007669"/>
    <property type="project" value="InterPro"/>
</dbReference>
<dbReference type="PANTHER" id="PTHR22642:SF2">
    <property type="entry name" value="PROTEIN LONG AFTER FAR-RED 3"/>
    <property type="match status" value="1"/>
</dbReference>
<dbReference type="Gene3D" id="2.30.40.10">
    <property type="entry name" value="Urease, subunit C, domain 1"/>
    <property type="match status" value="1"/>
</dbReference>
<dbReference type="Gene3D" id="3.10.310.70">
    <property type="match status" value="1"/>
</dbReference>
<dbReference type="EMBL" id="LT629776">
    <property type="protein sequence ID" value="SDR97993.1"/>
    <property type="molecule type" value="Genomic_DNA"/>
</dbReference>
<keyword evidence="1" id="KW-0479">Metal-binding</keyword>
<feature type="domain" description="Aminodeoxyfutalosine deaminase/Imidazolonepropionase-like composite" evidence="5">
    <location>
        <begin position="25"/>
        <end position="44"/>
    </location>
</feature>
<dbReference type="PANTHER" id="PTHR22642">
    <property type="entry name" value="IMIDAZOLONEPROPIONASE"/>
    <property type="match status" value="1"/>
</dbReference>
<dbReference type="InterPro" id="IPR054418">
    <property type="entry name" value="MQNX/HUTI_composite_N"/>
</dbReference>
<accession>A0A1H1NG78</accession>
<dbReference type="SUPFAM" id="SSF51556">
    <property type="entry name" value="Metallo-dependent hydrolases"/>
    <property type="match status" value="1"/>
</dbReference>
<feature type="domain" description="Amidohydrolase 3" evidence="4">
    <location>
        <begin position="51"/>
        <end position="534"/>
    </location>
</feature>
<dbReference type="Proteomes" id="UP000185663">
    <property type="component" value="Chromosome I"/>
</dbReference>